<reference evidence="1 2" key="1">
    <citation type="submission" date="2014-07" db="EMBL/GenBank/DDBJ databases">
        <authorList>
            <person name="Harkins D.M."/>
            <person name="Lesho E."/>
            <person name="Waterman P.E."/>
            <person name="Chan A."/>
            <person name="Fouts D.E."/>
        </authorList>
    </citation>
    <scope>NUCLEOTIDE SEQUENCE [LARGE SCALE GENOMIC DNA]</scope>
    <source>
        <strain evidence="1 2">MRSN 3527</strain>
    </source>
</reference>
<dbReference type="Pfam" id="PF07352">
    <property type="entry name" value="Phage_Mu_Gam"/>
    <property type="match status" value="1"/>
</dbReference>
<comment type="caution">
    <text evidence="1">The sequence shown here is derived from an EMBL/GenBank/DDBJ whole genome shotgun (WGS) entry which is preliminary data.</text>
</comment>
<dbReference type="AlphaFoldDB" id="A0A0J1AAP2"/>
<dbReference type="RefSeq" id="WP_000101702.1">
    <property type="nucleotide sequence ID" value="NZ_JPHZ01000007.1"/>
</dbReference>
<organism evidence="1 2">
    <name type="scientific">Acinetobacter baumannii MRSN 3527</name>
    <dbReference type="NCBI Taxonomy" id="1409923"/>
    <lineage>
        <taxon>Bacteria</taxon>
        <taxon>Pseudomonadati</taxon>
        <taxon>Pseudomonadota</taxon>
        <taxon>Gammaproteobacteria</taxon>
        <taxon>Moraxellales</taxon>
        <taxon>Moraxellaceae</taxon>
        <taxon>Acinetobacter</taxon>
        <taxon>Acinetobacter calcoaceticus/baumannii complex</taxon>
    </lineage>
</organism>
<dbReference type="GO" id="GO:0042262">
    <property type="term" value="P:DNA protection"/>
    <property type="evidence" value="ECO:0007669"/>
    <property type="project" value="InterPro"/>
</dbReference>
<proteinExistence type="predicted"/>
<gene>
    <name evidence="1" type="ORF">T630_2396</name>
</gene>
<dbReference type="Gene3D" id="1.20.5.170">
    <property type="match status" value="1"/>
</dbReference>
<protein>
    <submittedName>
        <fullName evidence="1">Gam-like protein</fullName>
    </submittedName>
</protein>
<dbReference type="PATRIC" id="fig|1409923.3.peg.556"/>
<evidence type="ECO:0000313" key="2">
    <source>
        <dbReference type="Proteomes" id="UP000036122"/>
    </source>
</evidence>
<name>A0A0J1AAP2_ACIBA</name>
<dbReference type="EMBL" id="JPHZ01000007">
    <property type="protein sequence ID" value="KLT91509.1"/>
    <property type="molecule type" value="Genomic_DNA"/>
</dbReference>
<dbReference type="InterPro" id="IPR009951">
    <property type="entry name" value="Host-nuc_inhib_Gam"/>
</dbReference>
<dbReference type="SUPFAM" id="SSF161266">
    <property type="entry name" value="Gam-like"/>
    <property type="match status" value="1"/>
</dbReference>
<dbReference type="GO" id="GO:0003690">
    <property type="term" value="F:double-stranded DNA binding"/>
    <property type="evidence" value="ECO:0007669"/>
    <property type="project" value="InterPro"/>
</dbReference>
<sequence>MARKSLKEPQLQSWEAVDQTLAQMADINRDIALEEAACNEQVDKLKEATKQRLKPLLERVKAYELQLKEFCDHRKNEFLQIKSKKLTHGSVGYRLSTSVTIPDPVFTCQMLKQLKLEHCIRTKTEPDKESIKQLTPELIAEIGATLKQRNNFGYEIETVDPAATAAH</sequence>
<evidence type="ECO:0000313" key="1">
    <source>
        <dbReference type="EMBL" id="KLT91509.1"/>
    </source>
</evidence>
<accession>A0A0J1AAP2</accession>
<dbReference type="Proteomes" id="UP000036122">
    <property type="component" value="Unassembled WGS sequence"/>
</dbReference>